<dbReference type="Pfam" id="PF05402">
    <property type="entry name" value="PqqD"/>
    <property type="match status" value="1"/>
</dbReference>
<name>A0AA97AJJ0_9CYAN</name>
<dbReference type="InterPro" id="IPR041881">
    <property type="entry name" value="PqqD_sf"/>
</dbReference>
<reference evidence="1" key="1">
    <citation type="submission" date="2020-05" db="EMBL/GenBank/DDBJ databases">
        <authorList>
            <person name="Zhu T."/>
            <person name="Keshari N."/>
            <person name="Lu X."/>
        </authorList>
    </citation>
    <scope>NUCLEOTIDE SEQUENCE</scope>
    <source>
        <strain evidence="1">NK1-12</strain>
    </source>
</reference>
<dbReference type="Gene3D" id="1.10.10.1150">
    <property type="entry name" value="Coenzyme PQQ synthesis protein D (PqqD)"/>
    <property type="match status" value="1"/>
</dbReference>
<sequence length="103" mass="11221">MSQVSAPLNNLAGLISATKDQVSSDLVGETVILNLKSGVYFGLNEVGTTIWNLIQQPRTLQSIHTSLLAEYDVDSEQCMQDLIAILHDLQAAELIEITHADVE</sequence>
<organism evidence="1">
    <name type="scientific">Leptolyngbya sp. NK1-12</name>
    <dbReference type="NCBI Taxonomy" id="2547451"/>
    <lineage>
        <taxon>Bacteria</taxon>
        <taxon>Bacillati</taxon>
        <taxon>Cyanobacteriota</taxon>
        <taxon>Cyanophyceae</taxon>
        <taxon>Leptolyngbyales</taxon>
        <taxon>Leptolyngbyaceae</taxon>
        <taxon>Leptolyngbya group</taxon>
        <taxon>Leptolyngbya</taxon>
    </lineage>
</organism>
<gene>
    <name evidence="1" type="ORF">HJG54_07745</name>
</gene>
<accession>A0AA97AJJ0</accession>
<dbReference type="EMBL" id="CP053586">
    <property type="protein sequence ID" value="WNZ22757.1"/>
    <property type="molecule type" value="Genomic_DNA"/>
</dbReference>
<dbReference type="AlphaFoldDB" id="A0AA97AJJ0"/>
<protein>
    <submittedName>
        <fullName evidence="1">PqqD family protein</fullName>
    </submittedName>
</protein>
<dbReference type="InterPro" id="IPR008792">
    <property type="entry name" value="PQQD"/>
</dbReference>
<evidence type="ECO:0000313" key="1">
    <source>
        <dbReference type="EMBL" id="WNZ22757.1"/>
    </source>
</evidence>
<dbReference type="RefSeq" id="WP_316434294.1">
    <property type="nucleotide sequence ID" value="NZ_CP053586.1"/>
</dbReference>
<proteinExistence type="predicted"/>